<feature type="region of interest" description="Disordered" evidence="1">
    <location>
        <begin position="1"/>
        <end position="178"/>
    </location>
</feature>
<feature type="compositionally biased region" description="Low complexity" evidence="1">
    <location>
        <begin position="306"/>
        <end position="324"/>
    </location>
</feature>
<proteinExistence type="predicted"/>
<feature type="compositionally biased region" description="Acidic residues" evidence="1">
    <location>
        <begin position="338"/>
        <end position="348"/>
    </location>
</feature>
<evidence type="ECO:0000256" key="1">
    <source>
        <dbReference type="SAM" id="MobiDB-lite"/>
    </source>
</evidence>
<feature type="domain" description="Doublecortin" evidence="2">
    <location>
        <begin position="184"/>
        <end position="268"/>
    </location>
</feature>
<evidence type="ECO:0000313" key="4">
    <source>
        <dbReference type="Proteomes" id="UP000694546"/>
    </source>
</evidence>
<accession>A0A8C5AKD0</accession>
<feature type="compositionally biased region" description="Low complexity" evidence="1">
    <location>
        <begin position="49"/>
        <end position="92"/>
    </location>
</feature>
<protein>
    <submittedName>
        <fullName evidence="3">Doublecortin</fullName>
    </submittedName>
</protein>
<evidence type="ECO:0000259" key="2">
    <source>
        <dbReference type="PROSITE" id="PS50309"/>
    </source>
</evidence>
<dbReference type="SUPFAM" id="SSF89837">
    <property type="entry name" value="Doublecortin (DC)"/>
    <property type="match status" value="1"/>
</dbReference>
<reference evidence="3" key="1">
    <citation type="submission" date="2025-08" db="UniProtKB">
        <authorList>
            <consortium name="Ensembl"/>
        </authorList>
    </citation>
    <scope>IDENTIFICATION</scope>
</reference>
<dbReference type="Pfam" id="PF03607">
    <property type="entry name" value="DCX"/>
    <property type="match status" value="1"/>
</dbReference>
<reference evidence="3" key="2">
    <citation type="submission" date="2025-09" db="UniProtKB">
        <authorList>
            <consortium name="Ensembl"/>
        </authorList>
    </citation>
    <scope>IDENTIFICATION</scope>
</reference>
<feature type="compositionally biased region" description="Polar residues" evidence="1">
    <location>
        <begin position="93"/>
        <end position="114"/>
    </location>
</feature>
<dbReference type="InterPro" id="IPR036572">
    <property type="entry name" value="Doublecortin_dom_sf"/>
</dbReference>
<dbReference type="GeneTree" id="ENSGT00940000161570"/>
<keyword evidence="4" id="KW-1185">Reference proteome</keyword>
<dbReference type="Proteomes" id="UP000694546">
    <property type="component" value="Chromosome 7"/>
</dbReference>
<dbReference type="GO" id="GO:0035556">
    <property type="term" value="P:intracellular signal transduction"/>
    <property type="evidence" value="ECO:0007669"/>
    <property type="project" value="InterPro"/>
</dbReference>
<feature type="compositionally biased region" description="Polar residues" evidence="1">
    <location>
        <begin position="29"/>
        <end position="38"/>
    </location>
</feature>
<name>A0A8C5AKD0_GADMO</name>
<organism evidence="3 4">
    <name type="scientific">Gadus morhua</name>
    <name type="common">Atlantic cod</name>
    <dbReference type="NCBI Taxonomy" id="8049"/>
    <lineage>
        <taxon>Eukaryota</taxon>
        <taxon>Metazoa</taxon>
        <taxon>Chordata</taxon>
        <taxon>Craniata</taxon>
        <taxon>Vertebrata</taxon>
        <taxon>Euteleostomi</taxon>
        <taxon>Actinopterygii</taxon>
        <taxon>Neopterygii</taxon>
        <taxon>Teleostei</taxon>
        <taxon>Neoteleostei</taxon>
        <taxon>Acanthomorphata</taxon>
        <taxon>Zeiogadaria</taxon>
        <taxon>Gadariae</taxon>
        <taxon>Gadiformes</taxon>
        <taxon>Gadoidei</taxon>
        <taxon>Gadidae</taxon>
        <taxon>Gadus</taxon>
    </lineage>
</organism>
<sequence length="348" mass="38024">MSITKELDFGHFDERDKASRTPRGGRLNGSAQPHQQAPTAACTAHARCRPCPTRGRPRRCASTATATATSGASCTPWPWTASAPSTPSWPTSHARSPTTPTCRKGSGSSSASRNAQDRHNRRPSRKGRATCAPRRTCTSRWTTPRRSTPTGRLNVKGLGQPEDHRWRPRPRWAGPEGKDFVRPKLVTVMRSGVKPRKAVRVLLNKKTAHSFEQVLTDITGGHQAGERRPSRGSTTLGGKQVTRLQDFFGEDDVFIACGPEKFRYAQDDFALDQNECRVMKTPKPPKGLIKSPGPIRRSGSTTESINGTGSNSQNSPTSSPTSPGLGRKQKDLYLPLSQEDEDSMGESM</sequence>
<feature type="compositionally biased region" description="Basic and acidic residues" evidence="1">
    <location>
        <begin position="1"/>
        <end position="19"/>
    </location>
</feature>
<dbReference type="PROSITE" id="PS50309">
    <property type="entry name" value="DC"/>
    <property type="match status" value="1"/>
</dbReference>
<dbReference type="Ensembl" id="ENSGMOT00000073160.1">
    <property type="protein sequence ID" value="ENSGMOP00000033337.1"/>
    <property type="gene ID" value="ENSGMOG00000034349.1"/>
</dbReference>
<gene>
    <name evidence="3" type="primary">DCX</name>
</gene>
<dbReference type="SMART" id="SM00537">
    <property type="entry name" value="DCX"/>
    <property type="match status" value="1"/>
</dbReference>
<dbReference type="InterPro" id="IPR003533">
    <property type="entry name" value="Doublecortin_dom"/>
</dbReference>
<dbReference type="Gene3D" id="3.10.20.230">
    <property type="entry name" value="Doublecortin domain"/>
    <property type="match status" value="1"/>
</dbReference>
<evidence type="ECO:0000313" key="3">
    <source>
        <dbReference type="Ensembl" id="ENSGMOP00000033337.1"/>
    </source>
</evidence>
<feature type="compositionally biased region" description="Low complexity" evidence="1">
    <location>
        <begin position="133"/>
        <end position="152"/>
    </location>
</feature>
<feature type="region of interest" description="Disordered" evidence="1">
    <location>
        <begin position="276"/>
        <end position="348"/>
    </location>
</feature>
<dbReference type="AlphaFoldDB" id="A0A8C5AKD0"/>
<feature type="compositionally biased region" description="Basic residues" evidence="1">
    <location>
        <begin position="119"/>
        <end position="128"/>
    </location>
</feature>